<dbReference type="EMBL" id="JACCFM010000001">
    <property type="protein sequence ID" value="NYJ20479.1"/>
    <property type="molecule type" value="Genomic_DNA"/>
</dbReference>
<name>A0A7Z0J722_9MICO</name>
<reference evidence="3 4" key="1">
    <citation type="submission" date="2020-07" db="EMBL/GenBank/DDBJ databases">
        <title>Sequencing the genomes of 1000 actinobacteria strains.</title>
        <authorList>
            <person name="Klenk H.-P."/>
        </authorList>
    </citation>
    <scope>NUCLEOTIDE SEQUENCE [LARGE SCALE GENOMIC DNA]</scope>
    <source>
        <strain evidence="3 4">LI1</strain>
    </source>
</reference>
<dbReference type="FunFam" id="3.40.50.720:FF:000084">
    <property type="entry name" value="Short-chain dehydrogenase reductase"/>
    <property type="match status" value="1"/>
</dbReference>
<accession>A0A7Z0J722</accession>
<keyword evidence="4" id="KW-1185">Reference proteome</keyword>
<organism evidence="3 4">
    <name type="scientific">Glaciibacter psychrotolerans</name>
    <dbReference type="NCBI Taxonomy" id="670054"/>
    <lineage>
        <taxon>Bacteria</taxon>
        <taxon>Bacillati</taxon>
        <taxon>Actinomycetota</taxon>
        <taxon>Actinomycetes</taxon>
        <taxon>Micrococcales</taxon>
        <taxon>Microbacteriaceae</taxon>
        <taxon>Glaciibacter</taxon>
    </lineage>
</organism>
<dbReference type="Pfam" id="PF13561">
    <property type="entry name" value="adh_short_C2"/>
    <property type="match status" value="1"/>
</dbReference>
<dbReference type="Gene3D" id="3.40.50.720">
    <property type="entry name" value="NAD(P)-binding Rossmann-like Domain"/>
    <property type="match status" value="1"/>
</dbReference>
<dbReference type="InterPro" id="IPR036291">
    <property type="entry name" value="NAD(P)-bd_dom_sf"/>
</dbReference>
<sequence length="259" mass="27196">MAPGSALSENEFDTHSGIALVTGGSGGIGAAIVRLLVQAGSRVALTYRSRRPESLLAELGDHVEAHQLDVTNAARSSEIVADLLSRHGAVHTLVHAAGPHVPLSYLSTVTPAQFEEQIRNDLVGYFAVVHAALPALRDSHGSITVVTTAATRRYPARDGLSAAPKGGVEALSRGIALEEGRFGIRVNCVGPGMLTDGMAERLIANGDMSERALDVARENIPLRRFGTAEDIAQVVVFLASDRAQFISGQKIDVDGGYGV</sequence>
<comment type="similarity">
    <text evidence="1">Belongs to the short-chain dehydrogenases/reductases (SDR) family.</text>
</comment>
<dbReference type="RefSeq" id="WP_179579084.1">
    <property type="nucleotide sequence ID" value="NZ_JACCFM010000001.1"/>
</dbReference>
<dbReference type="InterPro" id="IPR002347">
    <property type="entry name" value="SDR_fam"/>
</dbReference>
<dbReference type="PANTHER" id="PTHR43639:SF1">
    <property type="entry name" value="SHORT-CHAIN DEHYDROGENASE_REDUCTASE FAMILY PROTEIN"/>
    <property type="match status" value="1"/>
</dbReference>
<protein>
    <submittedName>
        <fullName evidence="3">NAD(P)-dependent dehydrogenase (Short-subunit alcohol dehydrogenase family)</fullName>
    </submittedName>
</protein>
<evidence type="ECO:0000313" key="4">
    <source>
        <dbReference type="Proteomes" id="UP000537260"/>
    </source>
</evidence>
<dbReference type="GO" id="GO:0016491">
    <property type="term" value="F:oxidoreductase activity"/>
    <property type="evidence" value="ECO:0007669"/>
    <property type="project" value="UniProtKB-KW"/>
</dbReference>
<comment type="caution">
    <text evidence="3">The sequence shown here is derived from an EMBL/GenBank/DDBJ whole genome shotgun (WGS) entry which is preliminary data.</text>
</comment>
<evidence type="ECO:0000256" key="1">
    <source>
        <dbReference type="ARBA" id="ARBA00006484"/>
    </source>
</evidence>
<dbReference type="CDD" id="cd05233">
    <property type="entry name" value="SDR_c"/>
    <property type="match status" value="1"/>
</dbReference>
<gene>
    <name evidence="3" type="ORF">HNR05_002270</name>
</gene>
<proteinExistence type="inferred from homology"/>
<dbReference type="PANTHER" id="PTHR43639">
    <property type="entry name" value="OXIDOREDUCTASE, SHORT-CHAIN DEHYDROGENASE/REDUCTASE FAMILY (AFU_ORTHOLOGUE AFUA_5G02870)"/>
    <property type="match status" value="1"/>
</dbReference>
<dbReference type="AlphaFoldDB" id="A0A7Z0J722"/>
<dbReference type="SUPFAM" id="SSF51735">
    <property type="entry name" value="NAD(P)-binding Rossmann-fold domains"/>
    <property type="match status" value="1"/>
</dbReference>
<keyword evidence="2" id="KW-0560">Oxidoreductase</keyword>
<evidence type="ECO:0000313" key="3">
    <source>
        <dbReference type="EMBL" id="NYJ20479.1"/>
    </source>
</evidence>
<dbReference type="PRINTS" id="PR00081">
    <property type="entry name" value="GDHRDH"/>
</dbReference>
<evidence type="ECO:0000256" key="2">
    <source>
        <dbReference type="ARBA" id="ARBA00023002"/>
    </source>
</evidence>
<dbReference type="Proteomes" id="UP000537260">
    <property type="component" value="Unassembled WGS sequence"/>
</dbReference>